<dbReference type="EMBL" id="JAPDOD010000046">
    <property type="protein sequence ID" value="MDA0165395.1"/>
    <property type="molecule type" value="Genomic_DNA"/>
</dbReference>
<name>A0A9X3N1Q9_9ACTN</name>
<dbReference type="Proteomes" id="UP001149140">
    <property type="component" value="Unassembled WGS sequence"/>
</dbReference>
<gene>
    <name evidence="1" type="ORF">OM076_34315</name>
</gene>
<evidence type="ECO:0000313" key="2">
    <source>
        <dbReference type="Proteomes" id="UP001149140"/>
    </source>
</evidence>
<keyword evidence="2" id="KW-1185">Reference proteome</keyword>
<proteinExistence type="predicted"/>
<dbReference type="AlphaFoldDB" id="A0A9X3N1Q9"/>
<comment type="caution">
    <text evidence="1">The sequence shown here is derived from an EMBL/GenBank/DDBJ whole genome shotgun (WGS) entry which is preliminary data.</text>
</comment>
<protein>
    <submittedName>
        <fullName evidence="1">Uncharacterized protein</fullName>
    </submittedName>
</protein>
<evidence type="ECO:0000313" key="1">
    <source>
        <dbReference type="EMBL" id="MDA0165395.1"/>
    </source>
</evidence>
<dbReference type="RefSeq" id="WP_270044653.1">
    <property type="nucleotide sequence ID" value="NZ_JAPDOD010000046.1"/>
</dbReference>
<organism evidence="1 2">
    <name type="scientific">Solirubrobacter ginsenosidimutans</name>
    <dbReference type="NCBI Taxonomy" id="490573"/>
    <lineage>
        <taxon>Bacteria</taxon>
        <taxon>Bacillati</taxon>
        <taxon>Actinomycetota</taxon>
        <taxon>Thermoleophilia</taxon>
        <taxon>Solirubrobacterales</taxon>
        <taxon>Solirubrobacteraceae</taxon>
        <taxon>Solirubrobacter</taxon>
    </lineage>
</organism>
<reference evidence="1" key="1">
    <citation type="submission" date="2022-10" db="EMBL/GenBank/DDBJ databases">
        <title>The WGS of Solirubrobacter ginsenosidimutans DSM 21036.</title>
        <authorList>
            <person name="Jiang Z."/>
        </authorList>
    </citation>
    <scope>NUCLEOTIDE SEQUENCE</scope>
    <source>
        <strain evidence="1">DSM 21036</strain>
    </source>
</reference>
<accession>A0A9X3N1Q9</accession>
<sequence>MLAAAFTSIALLPGLLTGTVDTVKTQTPLPVLLPNNFYSDFDPLYPYGGGTKKSYDIGVAAAPDCNGANACFAASFSGEKGGSPYGRGKVTLAKGRHGRYQPLGCGASCSPPSISWKERGVTYTIQAKVVGKQTDRALLVKMANEAITQGPR</sequence>